<dbReference type="SUPFAM" id="SSF81343">
    <property type="entry name" value="Fumarate reductase respiratory complex transmembrane subunits"/>
    <property type="match status" value="1"/>
</dbReference>
<keyword evidence="5" id="KW-0479">Metal-binding</keyword>
<dbReference type="InterPro" id="IPR018495">
    <property type="entry name" value="Succ_DH_cyt_bsu_CS"/>
</dbReference>
<dbReference type="PANTHER" id="PTHR10978:SF5">
    <property type="entry name" value="SUCCINATE DEHYDROGENASE CYTOCHROME B560 SUBUNIT, MITOCHONDRIAL"/>
    <property type="match status" value="1"/>
</dbReference>
<name>A0A2J6Q5H9_9HELO</name>
<dbReference type="GO" id="GO:0046872">
    <property type="term" value="F:metal ion binding"/>
    <property type="evidence" value="ECO:0007669"/>
    <property type="project" value="UniProtKB-KW"/>
</dbReference>
<evidence type="ECO:0000256" key="11">
    <source>
        <dbReference type="ARBA" id="ARBA00023136"/>
    </source>
</evidence>
<dbReference type="STRING" id="1745343.A0A2J6Q5H9"/>
<keyword evidence="6" id="KW-0999">Mitochondrion inner membrane</keyword>
<sequence length="189" mass="20430">MLAQRATQQSLRRLAASNPSTASRMVFKNFAAPLAVGSSMHTRPVTTQKMTPADSYEILVAQRKLRPVSPHLTIYQPQMPWIASGLNRITGSVLSGGFYVFGAAYLVSPLFGWHLDSASMAAAFGSLPMALKVATKFVVALPFTFHTMNGLRHLTWDLGKSFANKTVIKTGWVVTGATIASSLYLALLA</sequence>
<comment type="similarity">
    <text evidence="2">Belongs to the cytochrome b560 family.</text>
</comment>
<evidence type="ECO:0000256" key="10">
    <source>
        <dbReference type="ARBA" id="ARBA00023128"/>
    </source>
</evidence>
<dbReference type="PANTHER" id="PTHR10978">
    <property type="entry name" value="SUCCINATE DEHYDROGENASE CYTOCHROME B560 SUBUNIT"/>
    <property type="match status" value="1"/>
</dbReference>
<keyword evidence="14" id="KW-1185">Reference proteome</keyword>
<keyword evidence="7" id="KW-0809">Transit peptide</keyword>
<dbReference type="InterPro" id="IPR034804">
    <property type="entry name" value="SQR/QFR_C/D"/>
</dbReference>
<evidence type="ECO:0000313" key="13">
    <source>
        <dbReference type="EMBL" id="PMD21540.1"/>
    </source>
</evidence>
<gene>
    <name evidence="13" type="ORF">NA56DRAFT_658635</name>
</gene>
<evidence type="ECO:0008006" key="15">
    <source>
        <dbReference type="Google" id="ProtNLM"/>
    </source>
</evidence>
<organism evidence="13 14">
    <name type="scientific">Hyaloscypha hepaticicola</name>
    <dbReference type="NCBI Taxonomy" id="2082293"/>
    <lineage>
        <taxon>Eukaryota</taxon>
        <taxon>Fungi</taxon>
        <taxon>Dikarya</taxon>
        <taxon>Ascomycota</taxon>
        <taxon>Pezizomycotina</taxon>
        <taxon>Leotiomycetes</taxon>
        <taxon>Helotiales</taxon>
        <taxon>Hyaloscyphaceae</taxon>
        <taxon>Hyaloscypha</taxon>
    </lineage>
</organism>
<evidence type="ECO:0000313" key="14">
    <source>
        <dbReference type="Proteomes" id="UP000235672"/>
    </source>
</evidence>
<evidence type="ECO:0000256" key="1">
    <source>
        <dbReference type="ARBA" id="ARBA00004448"/>
    </source>
</evidence>
<dbReference type="Pfam" id="PF01127">
    <property type="entry name" value="Sdh_cyt"/>
    <property type="match status" value="1"/>
</dbReference>
<dbReference type="AlphaFoldDB" id="A0A2J6Q5H9"/>
<dbReference type="FunFam" id="1.20.1300.10:FF:000008">
    <property type="entry name" value="Succinate dehydrogenase cytochrome b560 subunit"/>
    <property type="match status" value="1"/>
</dbReference>
<evidence type="ECO:0000256" key="2">
    <source>
        <dbReference type="ARBA" id="ARBA00007244"/>
    </source>
</evidence>
<dbReference type="GO" id="GO:0009055">
    <property type="term" value="F:electron transfer activity"/>
    <property type="evidence" value="ECO:0007669"/>
    <property type="project" value="InterPro"/>
</dbReference>
<protein>
    <recommendedName>
        <fullName evidence="15">Succinate dehydrogenase cytochrome b560 subunit</fullName>
    </recommendedName>
</protein>
<evidence type="ECO:0000256" key="8">
    <source>
        <dbReference type="ARBA" id="ARBA00022989"/>
    </source>
</evidence>
<keyword evidence="4 12" id="KW-0812">Transmembrane</keyword>
<dbReference type="NCBIfam" id="TIGR02970">
    <property type="entry name" value="succ_dehyd_cytB"/>
    <property type="match status" value="1"/>
</dbReference>
<reference evidence="13 14" key="1">
    <citation type="submission" date="2016-05" db="EMBL/GenBank/DDBJ databases">
        <title>A degradative enzymes factory behind the ericoid mycorrhizal symbiosis.</title>
        <authorList>
            <consortium name="DOE Joint Genome Institute"/>
            <person name="Martino E."/>
            <person name="Morin E."/>
            <person name="Grelet G."/>
            <person name="Kuo A."/>
            <person name="Kohler A."/>
            <person name="Daghino S."/>
            <person name="Barry K."/>
            <person name="Choi C."/>
            <person name="Cichocki N."/>
            <person name="Clum A."/>
            <person name="Copeland A."/>
            <person name="Hainaut M."/>
            <person name="Haridas S."/>
            <person name="Labutti K."/>
            <person name="Lindquist E."/>
            <person name="Lipzen A."/>
            <person name="Khouja H.-R."/>
            <person name="Murat C."/>
            <person name="Ohm R."/>
            <person name="Olson A."/>
            <person name="Spatafora J."/>
            <person name="Veneault-Fourrey C."/>
            <person name="Henrissat B."/>
            <person name="Grigoriev I."/>
            <person name="Martin F."/>
            <person name="Perotto S."/>
        </authorList>
    </citation>
    <scope>NUCLEOTIDE SEQUENCE [LARGE SCALE GENOMIC DNA]</scope>
    <source>
        <strain evidence="13 14">UAMH 7357</strain>
    </source>
</reference>
<dbReference type="InterPro" id="IPR000701">
    <property type="entry name" value="SuccDH_FuR_B_TM-su"/>
</dbReference>
<keyword evidence="10" id="KW-0496">Mitochondrion</keyword>
<accession>A0A2J6Q5H9</accession>
<dbReference type="InterPro" id="IPR014314">
    <property type="entry name" value="Succ_DH_cytb556"/>
</dbReference>
<feature type="transmembrane region" description="Helical" evidence="12">
    <location>
        <begin position="89"/>
        <end position="108"/>
    </location>
</feature>
<dbReference type="EMBL" id="KZ613480">
    <property type="protein sequence ID" value="PMD21540.1"/>
    <property type="molecule type" value="Genomic_DNA"/>
</dbReference>
<evidence type="ECO:0000256" key="9">
    <source>
        <dbReference type="ARBA" id="ARBA00023004"/>
    </source>
</evidence>
<keyword evidence="9" id="KW-0408">Iron</keyword>
<proteinExistence type="inferred from homology"/>
<evidence type="ECO:0000256" key="12">
    <source>
        <dbReference type="SAM" id="Phobius"/>
    </source>
</evidence>
<comment type="subcellular location">
    <subcellularLocation>
        <location evidence="1">Mitochondrion inner membrane</location>
        <topology evidence="1">Multi-pass membrane protein</topology>
    </subcellularLocation>
</comment>
<dbReference type="OrthoDB" id="588261at2759"/>
<evidence type="ECO:0000256" key="5">
    <source>
        <dbReference type="ARBA" id="ARBA00022723"/>
    </source>
</evidence>
<evidence type="ECO:0000256" key="3">
    <source>
        <dbReference type="ARBA" id="ARBA00022617"/>
    </source>
</evidence>
<dbReference type="GO" id="GO:0006121">
    <property type="term" value="P:mitochondrial electron transport, succinate to ubiquinone"/>
    <property type="evidence" value="ECO:0007669"/>
    <property type="project" value="TreeGrafter"/>
</dbReference>
<keyword evidence="8 12" id="KW-1133">Transmembrane helix</keyword>
<dbReference type="Gene3D" id="1.20.1300.10">
    <property type="entry name" value="Fumarate reductase/succinate dehydrogenase, transmembrane subunit"/>
    <property type="match status" value="1"/>
</dbReference>
<keyword evidence="3" id="KW-0349">Heme</keyword>
<dbReference type="GO" id="GO:0006099">
    <property type="term" value="P:tricarboxylic acid cycle"/>
    <property type="evidence" value="ECO:0007669"/>
    <property type="project" value="InterPro"/>
</dbReference>
<dbReference type="PROSITE" id="PS01001">
    <property type="entry name" value="SDH_CYT_2"/>
    <property type="match status" value="1"/>
</dbReference>
<keyword evidence="11 12" id="KW-0472">Membrane</keyword>
<evidence type="ECO:0000256" key="7">
    <source>
        <dbReference type="ARBA" id="ARBA00022946"/>
    </source>
</evidence>
<dbReference type="CDD" id="cd03499">
    <property type="entry name" value="SQR_TypeC_SdhC"/>
    <property type="match status" value="1"/>
</dbReference>
<feature type="transmembrane region" description="Helical" evidence="12">
    <location>
        <begin position="120"/>
        <end position="145"/>
    </location>
</feature>
<evidence type="ECO:0000256" key="6">
    <source>
        <dbReference type="ARBA" id="ARBA00022792"/>
    </source>
</evidence>
<dbReference type="Proteomes" id="UP000235672">
    <property type="component" value="Unassembled WGS sequence"/>
</dbReference>
<feature type="transmembrane region" description="Helical" evidence="12">
    <location>
        <begin position="166"/>
        <end position="187"/>
    </location>
</feature>
<dbReference type="GO" id="GO:0005743">
    <property type="term" value="C:mitochondrial inner membrane"/>
    <property type="evidence" value="ECO:0007669"/>
    <property type="project" value="UniProtKB-SubCell"/>
</dbReference>
<evidence type="ECO:0000256" key="4">
    <source>
        <dbReference type="ARBA" id="ARBA00022692"/>
    </source>
</evidence>